<protein>
    <submittedName>
        <fullName evidence="3">TPR_REGION domain-containing protein</fullName>
    </submittedName>
</protein>
<keyword evidence="2" id="KW-1185">Reference proteome</keyword>
<organism evidence="3">
    <name type="scientific">Anisakis simplex</name>
    <name type="common">Herring worm</name>
    <dbReference type="NCBI Taxonomy" id="6269"/>
    <lineage>
        <taxon>Eukaryota</taxon>
        <taxon>Metazoa</taxon>
        <taxon>Ecdysozoa</taxon>
        <taxon>Nematoda</taxon>
        <taxon>Chromadorea</taxon>
        <taxon>Rhabditida</taxon>
        <taxon>Spirurina</taxon>
        <taxon>Ascaridomorpha</taxon>
        <taxon>Ascaridoidea</taxon>
        <taxon>Anisakidae</taxon>
        <taxon>Anisakis</taxon>
        <taxon>Anisakis simplex complex</taxon>
    </lineage>
</organism>
<dbReference type="AlphaFoldDB" id="A0A0M3J9R6"/>
<reference evidence="3" key="1">
    <citation type="submission" date="2017-02" db="UniProtKB">
        <authorList>
            <consortium name="WormBaseParasite"/>
        </authorList>
    </citation>
    <scope>IDENTIFICATION</scope>
</reference>
<evidence type="ECO:0000313" key="2">
    <source>
        <dbReference type="Proteomes" id="UP000267096"/>
    </source>
</evidence>
<gene>
    <name evidence="1" type="ORF">ASIM_LOCUS4151</name>
</gene>
<name>A0A0M3J9R6_ANISI</name>
<sequence>MNANIAGVSFATVSAQQEAEDVKLLDAIESEETILSKNQQLGLTYALLEQGAWVFAKQLLDRFPEFYAVNAS</sequence>
<proteinExistence type="predicted"/>
<dbReference type="Proteomes" id="UP000267096">
    <property type="component" value="Unassembled WGS sequence"/>
</dbReference>
<evidence type="ECO:0000313" key="3">
    <source>
        <dbReference type="WBParaSite" id="ASIM_0000433501-mRNA-1"/>
    </source>
</evidence>
<reference evidence="1 2" key="2">
    <citation type="submission" date="2018-11" db="EMBL/GenBank/DDBJ databases">
        <authorList>
            <consortium name="Pathogen Informatics"/>
        </authorList>
    </citation>
    <scope>NUCLEOTIDE SEQUENCE [LARGE SCALE GENOMIC DNA]</scope>
</reference>
<dbReference type="EMBL" id="UYRR01007020">
    <property type="protein sequence ID" value="VDK23220.1"/>
    <property type="molecule type" value="Genomic_DNA"/>
</dbReference>
<dbReference type="WBParaSite" id="ASIM_0000433501-mRNA-1">
    <property type="protein sequence ID" value="ASIM_0000433501-mRNA-1"/>
    <property type="gene ID" value="ASIM_0000433501"/>
</dbReference>
<evidence type="ECO:0000313" key="1">
    <source>
        <dbReference type="EMBL" id="VDK23220.1"/>
    </source>
</evidence>
<accession>A0A0M3J9R6</accession>